<dbReference type="Pfam" id="PF00801">
    <property type="entry name" value="PKD"/>
    <property type="match status" value="1"/>
</dbReference>
<dbReference type="Gene3D" id="2.60.40.10">
    <property type="entry name" value="Immunoglobulins"/>
    <property type="match status" value="2"/>
</dbReference>
<organism evidence="2 3">
    <name type="scientific">Mongoliitalea lutea</name>
    <dbReference type="NCBI Taxonomy" id="849756"/>
    <lineage>
        <taxon>Bacteria</taxon>
        <taxon>Pseudomonadati</taxon>
        <taxon>Bacteroidota</taxon>
        <taxon>Cytophagia</taxon>
        <taxon>Cytophagales</taxon>
        <taxon>Cyclobacteriaceae</taxon>
        <taxon>Mongoliitalea</taxon>
    </lineage>
</organism>
<dbReference type="AlphaFoldDB" id="A0A8J3CW40"/>
<reference evidence="2" key="1">
    <citation type="journal article" date="2014" name="Int. J. Syst. Evol. Microbiol.">
        <title>Complete genome sequence of Corynebacterium casei LMG S-19264T (=DSM 44701T), isolated from a smear-ripened cheese.</title>
        <authorList>
            <consortium name="US DOE Joint Genome Institute (JGI-PGF)"/>
            <person name="Walter F."/>
            <person name="Albersmeier A."/>
            <person name="Kalinowski J."/>
            <person name="Ruckert C."/>
        </authorList>
    </citation>
    <scope>NUCLEOTIDE SEQUENCE</scope>
    <source>
        <strain evidence="2">KCTC 23224</strain>
    </source>
</reference>
<feature type="domain" description="PKD" evidence="1">
    <location>
        <begin position="285"/>
        <end position="351"/>
    </location>
</feature>
<accession>A0A8J3CW40</accession>
<dbReference type="InterPro" id="IPR024079">
    <property type="entry name" value="MetalloPept_cat_dom_sf"/>
</dbReference>
<dbReference type="Pfam" id="PF09471">
    <property type="entry name" value="Peptidase_M64"/>
    <property type="match status" value="1"/>
</dbReference>
<dbReference type="InterPro" id="IPR035986">
    <property type="entry name" value="PKD_dom_sf"/>
</dbReference>
<name>A0A8J3CW40_9BACT</name>
<dbReference type="InterPro" id="IPR019026">
    <property type="entry name" value="Peptidase_M64_IgA"/>
</dbReference>
<sequence length="606" mass="66590">MKTPYTLQLMVLLFFISVAQVQGQLFPMETIVSNGSPDKMVNLIIMGDGYTASEQEKFLEDVQRNIEGMFSQEPWKSRAQLINVYAIKVISNASGAADSPSQPIDNFFGSSFNTSGIERLLYPTRINRVVSVLSNNAPFYDIGVIMVNDQRYGGAGGAFATFSTHSSALEIMIHELGHAFTFLSDEYWAGDQFARETANMTKDSNPATNRWRSFLNTEGVGIYPHEESPTWFRPHNNCKMRFLGPGFCAVCMDQIHNRISTLTAPAPLQNPQSFFGANKLEIYEGQEVHFFDLSSQSPDSWLWNFVGGNPETSTNQNPVITFSQEGKYQVTLTTINGIGSSTFQRNDFISVKKDTEPPVLRTQNPTIQLNQSGQAFLTIAQVDNGTRDNVGIRELLLSQTAFDCSHVGVNEVSFRAIDVNGNEASTTVSVTVVDNIAPVVRTKAFTLMLDEEGLGVLSAEDIDDGSSDNCGIESMSISKTEFGRADAGDNTVTLTVRDVNGNSSSATATVRVDVILFAGRESQDAVVLYPNPSQGFIQVSFPKIIDPSLKSIEIIDAKGTQLRSIQSFPTSGKVIPIDVSQLANGLYLLQLTKENQIETLRFVIQK</sequence>
<dbReference type="InterPro" id="IPR000601">
    <property type="entry name" value="PKD_dom"/>
</dbReference>
<proteinExistence type="predicted"/>
<protein>
    <recommendedName>
        <fullName evidence="1">PKD domain-containing protein</fullName>
    </recommendedName>
</protein>
<keyword evidence="3" id="KW-1185">Reference proteome</keyword>
<dbReference type="Pfam" id="PF18962">
    <property type="entry name" value="Por_Secre_tail"/>
    <property type="match status" value="1"/>
</dbReference>
<dbReference type="InterPro" id="IPR013783">
    <property type="entry name" value="Ig-like_fold"/>
</dbReference>
<dbReference type="CDD" id="cd00146">
    <property type="entry name" value="PKD"/>
    <property type="match status" value="1"/>
</dbReference>
<dbReference type="RefSeq" id="WP_189578884.1">
    <property type="nucleotide sequence ID" value="NZ_BMYF01000002.1"/>
</dbReference>
<reference evidence="2" key="2">
    <citation type="submission" date="2020-09" db="EMBL/GenBank/DDBJ databases">
        <authorList>
            <person name="Sun Q."/>
            <person name="Kim S."/>
        </authorList>
    </citation>
    <scope>NUCLEOTIDE SEQUENCE</scope>
    <source>
        <strain evidence="2">KCTC 23224</strain>
    </source>
</reference>
<gene>
    <name evidence="2" type="ORF">GCM10008106_05170</name>
</gene>
<dbReference type="EMBL" id="BMYF01000002">
    <property type="protein sequence ID" value="GHB27400.1"/>
    <property type="molecule type" value="Genomic_DNA"/>
</dbReference>
<dbReference type="Gene3D" id="3.40.390.10">
    <property type="entry name" value="Collagenase (Catalytic Domain)"/>
    <property type="match status" value="1"/>
</dbReference>
<evidence type="ECO:0000259" key="1">
    <source>
        <dbReference type="PROSITE" id="PS50093"/>
    </source>
</evidence>
<dbReference type="SMART" id="SM00089">
    <property type="entry name" value="PKD"/>
    <property type="match status" value="2"/>
</dbReference>
<dbReference type="InterPro" id="IPR026444">
    <property type="entry name" value="Secre_tail"/>
</dbReference>
<dbReference type="PROSITE" id="PS50093">
    <property type="entry name" value="PKD"/>
    <property type="match status" value="1"/>
</dbReference>
<comment type="caution">
    <text evidence="2">The sequence shown here is derived from an EMBL/GenBank/DDBJ whole genome shotgun (WGS) entry which is preliminary data.</text>
</comment>
<dbReference type="SUPFAM" id="SSF49299">
    <property type="entry name" value="PKD domain"/>
    <property type="match status" value="1"/>
</dbReference>
<evidence type="ECO:0000313" key="2">
    <source>
        <dbReference type="EMBL" id="GHB27400.1"/>
    </source>
</evidence>
<dbReference type="GO" id="GO:0008237">
    <property type="term" value="F:metallopeptidase activity"/>
    <property type="evidence" value="ECO:0007669"/>
    <property type="project" value="InterPro"/>
</dbReference>
<dbReference type="InterPro" id="IPR022409">
    <property type="entry name" value="PKD/Chitinase_dom"/>
</dbReference>
<dbReference type="Proteomes" id="UP000642809">
    <property type="component" value="Unassembled WGS sequence"/>
</dbReference>
<dbReference type="NCBIfam" id="TIGR04183">
    <property type="entry name" value="Por_Secre_tail"/>
    <property type="match status" value="1"/>
</dbReference>
<evidence type="ECO:0000313" key="3">
    <source>
        <dbReference type="Proteomes" id="UP000642809"/>
    </source>
</evidence>